<feature type="transmembrane region" description="Helical" evidence="1">
    <location>
        <begin position="210"/>
        <end position="234"/>
    </location>
</feature>
<keyword evidence="3" id="KW-1185">Reference proteome</keyword>
<feature type="transmembrane region" description="Helical" evidence="1">
    <location>
        <begin position="186"/>
        <end position="204"/>
    </location>
</feature>
<gene>
    <name evidence="2" type="ORF">LH22_00070</name>
</gene>
<reference evidence="2 3" key="1">
    <citation type="submission" date="2014-09" db="EMBL/GenBank/DDBJ databases">
        <authorList>
            <person name="Chan K.-G."/>
        </authorList>
    </citation>
    <scope>NUCLEOTIDE SEQUENCE [LARGE SCALE GENOMIC DNA]</scope>
    <source>
        <strain evidence="2 3">ND04</strain>
    </source>
</reference>
<proteinExistence type="predicted"/>
<organism evidence="2 3">
    <name type="scientific">Pantoea rwandensis</name>
    <dbReference type="NCBI Taxonomy" id="1076550"/>
    <lineage>
        <taxon>Bacteria</taxon>
        <taxon>Pseudomonadati</taxon>
        <taxon>Pseudomonadota</taxon>
        <taxon>Gammaproteobacteria</taxon>
        <taxon>Enterobacterales</taxon>
        <taxon>Erwiniaceae</taxon>
        <taxon>Pantoea</taxon>
    </lineage>
</organism>
<keyword evidence="1" id="KW-0472">Membrane</keyword>
<dbReference type="RefSeq" id="WP_038643487.1">
    <property type="nucleotide sequence ID" value="NZ_CP009454.1"/>
</dbReference>
<protein>
    <submittedName>
        <fullName evidence="2">Uncharacterized protein</fullName>
    </submittedName>
</protein>
<sequence length="250" mass="28028">MEYWKSTYDISEVSSIFGGMLTLLSSLLLLWVLISYVWYKFKNKPSEKAVYHFTSAANLGKIEAAQSLRAARDGIIYATRNPKLSRVGSSKTKKSSSTPPVVVFRGEALKIFSNKNHFLKALVHGHHFYGVIFCEAITNEKGDVLILKSHRLLNALIIDKAVVKMPSGRRGNIIRYLSWVTGFHKFLLPAVHLGSLTWIVSVAVNEPVPIAWSGLYLILLVTMLVLILVCSPLIMRSLKKRDEKAEARSL</sequence>
<keyword evidence="1" id="KW-1133">Transmembrane helix</keyword>
<dbReference type="Proteomes" id="UP000029495">
    <property type="component" value="Chromosome"/>
</dbReference>
<evidence type="ECO:0000256" key="1">
    <source>
        <dbReference type="SAM" id="Phobius"/>
    </source>
</evidence>
<feature type="transmembrane region" description="Helical" evidence="1">
    <location>
        <begin position="16"/>
        <end position="39"/>
    </location>
</feature>
<keyword evidence="1" id="KW-0812">Transmembrane</keyword>
<evidence type="ECO:0000313" key="3">
    <source>
        <dbReference type="Proteomes" id="UP000029495"/>
    </source>
</evidence>
<accession>A0ABM5RD54</accession>
<dbReference type="EMBL" id="CP009454">
    <property type="protein sequence ID" value="AIR83932.1"/>
    <property type="molecule type" value="Genomic_DNA"/>
</dbReference>
<evidence type="ECO:0000313" key="2">
    <source>
        <dbReference type="EMBL" id="AIR83932.1"/>
    </source>
</evidence>
<name>A0ABM5RD54_9GAMM</name>